<reference evidence="3" key="2">
    <citation type="submission" date="2025-08" db="UniProtKB">
        <authorList>
            <consortium name="RefSeq"/>
        </authorList>
    </citation>
    <scope>IDENTIFICATION</scope>
</reference>
<evidence type="ECO:0000313" key="3">
    <source>
        <dbReference type="RefSeq" id="XP_015081268.1"/>
    </source>
</evidence>
<keyword evidence="2" id="KW-1185">Reference proteome</keyword>
<dbReference type="RefSeq" id="XP_015081268.1">
    <property type="nucleotide sequence ID" value="XM_015225782.1"/>
</dbReference>
<dbReference type="GeneID" id="107024835"/>
<name>A0ABM1H724_SOLPN</name>
<reference evidence="2" key="1">
    <citation type="journal article" date="2014" name="Nat. Genet.">
        <title>The genome of the stress-tolerant wild tomato species Solanum pennellii.</title>
        <authorList>
            <person name="Bolger A."/>
            <person name="Scossa F."/>
            <person name="Bolger M.E."/>
            <person name="Lanz C."/>
            <person name="Maumus F."/>
            <person name="Tohge T."/>
            <person name="Quesneville H."/>
            <person name="Alseekh S."/>
            <person name="Sorensen I."/>
            <person name="Lichtenstein G."/>
            <person name="Fich E.A."/>
            <person name="Conte M."/>
            <person name="Keller H."/>
            <person name="Schneeberger K."/>
            <person name="Schwacke R."/>
            <person name="Ofner I."/>
            <person name="Vrebalov J."/>
            <person name="Xu Y."/>
            <person name="Osorio S."/>
            <person name="Aflitos S.A."/>
            <person name="Schijlen E."/>
            <person name="Jimenez-Gomez J.M."/>
            <person name="Ryngajllo M."/>
            <person name="Kimura S."/>
            <person name="Kumar R."/>
            <person name="Koenig D."/>
            <person name="Headland L.R."/>
            <person name="Maloof J.N."/>
            <person name="Sinha N."/>
            <person name="van Ham R.C."/>
            <person name="Lankhorst R.K."/>
            <person name="Mao L."/>
            <person name="Vogel A."/>
            <person name="Arsova B."/>
            <person name="Panstruga R."/>
            <person name="Fei Z."/>
            <person name="Rose J.K."/>
            <person name="Zamir D."/>
            <person name="Carrari F."/>
            <person name="Giovannoni J.J."/>
            <person name="Weigel D."/>
            <person name="Usadel B."/>
            <person name="Fernie A.R."/>
        </authorList>
    </citation>
    <scope>NUCLEOTIDE SEQUENCE [LARGE SCALE GENOMIC DNA]</scope>
    <source>
        <strain evidence="2">cv. LA0716</strain>
    </source>
</reference>
<evidence type="ECO:0000313" key="2">
    <source>
        <dbReference type="Proteomes" id="UP000694930"/>
    </source>
</evidence>
<protein>
    <submittedName>
        <fullName evidence="3">Uncharacterized protein LOC107024835</fullName>
    </submittedName>
</protein>
<feature type="domain" description="Tf2-1-like SH3-like" evidence="1">
    <location>
        <begin position="6"/>
        <end position="71"/>
    </location>
</feature>
<dbReference type="InterPro" id="IPR056924">
    <property type="entry name" value="SH3_Tf2-1"/>
</dbReference>
<dbReference type="InterPro" id="IPR016197">
    <property type="entry name" value="Chromo-like_dom_sf"/>
</dbReference>
<dbReference type="Proteomes" id="UP000694930">
    <property type="component" value="Chromosome 7"/>
</dbReference>
<dbReference type="Pfam" id="PF24626">
    <property type="entry name" value="SH3_Tf2-1"/>
    <property type="match status" value="1"/>
</dbReference>
<accession>A0ABM1H724</accession>
<dbReference type="PANTHER" id="PTHR46148:SF60">
    <property type="entry name" value="CHROMO DOMAIN-CONTAINING PROTEIN"/>
    <property type="match status" value="1"/>
</dbReference>
<dbReference type="PANTHER" id="PTHR46148">
    <property type="entry name" value="CHROMO DOMAIN-CONTAINING PROTEIN"/>
    <property type="match status" value="1"/>
</dbReference>
<gene>
    <name evidence="3" type="primary">LOC107024835</name>
</gene>
<sequence>MEFQTGENVRLKVSPMKGVRSIGKMRQLILSFIGPFEILECIGSMTYRLELPPNFSCLDLVFHVSMLKRYHNNGDYIIKWDLIVLDKDLHYEEEPNDILDRDVCELRTKVIKPVKAQWKHRSVEEATWETERDMRDKYPQLFTD</sequence>
<proteinExistence type="predicted"/>
<evidence type="ECO:0000259" key="1">
    <source>
        <dbReference type="Pfam" id="PF24626"/>
    </source>
</evidence>
<organism evidence="2 3">
    <name type="scientific">Solanum pennellii</name>
    <name type="common">Tomato</name>
    <name type="synonym">Lycopersicon pennellii</name>
    <dbReference type="NCBI Taxonomy" id="28526"/>
    <lineage>
        <taxon>Eukaryota</taxon>
        <taxon>Viridiplantae</taxon>
        <taxon>Streptophyta</taxon>
        <taxon>Embryophyta</taxon>
        <taxon>Tracheophyta</taxon>
        <taxon>Spermatophyta</taxon>
        <taxon>Magnoliopsida</taxon>
        <taxon>eudicotyledons</taxon>
        <taxon>Gunneridae</taxon>
        <taxon>Pentapetalae</taxon>
        <taxon>asterids</taxon>
        <taxon>lamiids</taxon>
        <taxon>Solanales</taxon>
        <taxon>Solanaceae</taxon>
        <taxon>Solanoideae</taxon>
        <taxon>Solaneae</taxon>
        <taxon>Solanum</taxon>
        <taxon>Solanum subgen. Lycopersicon</taxon>
    </lineage>
</organism>
<dbReference type="SUPFAM" id="SSF54160">
    <property type="entry name" value="Chromo domain-like"/>
    <property type="match status" value="1"/>
</dbReference>